<sequence>MSVDESRDGGSESTSPSRMDENCKDDRHTAGEELFRRMAGRIGLVGEAINKVNDSSSMDIWWKRRAGWHVLCVYMEDIKTDLDEIFMAKPDIILSNSLTW</sequence>
<reference evidence="2 3" key="1">
    <citation type="submission" date="2019-03" db="EMBL/GenBank/DDBJ databases">
        <title>Single cell metagenomics reveals metabolic interactions within the superorganism composed of flagellate Streblomastix strix and complex community of Bacteroidetes bacteria on its surface.</title>
        <authorList>
            <person name="Treitli S.C."/>
            <person name="Kolisko M."/>
            <person name="Husnik F."/>
            <person name="Keeling P."/>
            <person name="Hampl V."/>
        </authorList>
    </citation>
    <scope>NUCLEOTIDE SEQUENCE [LARGE SCALE GENOMIC DNA]</scope>
    <source>
        <strain evidence="2">ST1C</strain>
    </source>
</reference>
<feature type="compositionally biased region" description="Basic and acidic residues" evidence="1">
    <location>
        <begin position="1"/>
        <end position="10"/>
    </location>
</feature>
<evidence type="ECO:0000313" key="2">
    <source>
        <dbReference type="EMBL" id="KAA6372601.1"/>
    </source>
</evidence>
<accession>A0A5J4URK9</accession>
<evidence type="ECO:0000313" key="3">
    <source>
        <dbReference type="Proteomes" id="UP000324800"/>
    </source>
</evidence>
<dbReference type="AlphaFoldDB" id="A0A5J4URK9"/>
<organism evidence="2 3">
    <name type="scientific">Streblomastix strix</name>
    <dbReference type="NCBI Taxonomy" id="222440"/>
    <lineage>
        <taxon>Eukaryota</taxon>
        <taxon>Metamonada</taxon>
        <taxon>Preaxostyla</taxon>
        <taxon>Oxymonadida</taxon>
        <taxon>Streblomastigidae</taxon>
        <taxon>Streblomastix</taxon>
    </lineage>
</organism>
<dbReference type="EMBL" id="SNRW01013460">
    <property type="protein sequence ID" value="KAA6372601.1"/>
    <property type="molecule type" value="Genomic_DNA"/>
</dbReference>
<proteinExistence type="predicted"/>
<protein>
    <submittedName>
        <fullName evidence="2">Uncharacterized protein</fullName>
    </submittedName>
</protein>
<dbReference type="Proteomes" id="UP000324800">
    <property type="component" value="Unassembled WGS sequence"/>
</dbReference>
<name>A0A5J4URK9_9EUKA</name>
<comment type="caution">
    <text evidence="2">The sequence shown here is derived from an EMBL/GenBank/DDBJ whole genome shotgun (WGS) entry which is preliminary data.</text>
</comment>
<gene>
    <name evidence="2" type="ORF">EZS28_031872</name>
</gene>
<feature type="region of interest" description="Disordered" evidence="1">
    <location>
        <begin position="1"/>
        <end position="26"/>
    </location>
</feature>
<evidence type="ECO:0000256" key="1">
    <source>
        <dbReference type="SAM" id="MobiDB-lite"/>
    </source>
</evidence>